<evidence type="ECO:0000313" key="2">
    <source>
        <dbReference type="Proteomes" id="UP000001054"/>
    </source>
</evidence>
<reference evidence="1 2" key="1">
    <citation type="journal article" date="2009" name="Appl. Environ. Microbiol.">
        <title>Rhizobium sp. strain NGR234 possesses a remarkable number of secretion systems.</title>
        <authorList>
            <person name="Schmeisser C."/>
            <person name="Liesegang H."/>
            <person name="Krysciak D."/>
            <person name="Bakkou N."/>
            <person name="Le Quere A."/>
            <person name="Wollherr A."/>
            <person name="Heinemeyer I."/>
            <person name="Morgenstern B."/>
            <person name="Pommerening-Roeser A."/>
            <person name="Flores M."/>
            <person name="Palacios R."/>
            <person name="Brenner S."/>
            <person name="Gottschalk G."/>
            <person name="Schmitz R.A."/>
            <person name="Broughton W.J."/>
            <person name="Perret X."/>
            <person name="Strittmatter A.W."/>
            <person name="Streit W.R."/>
        </authorList>
    </citation>
    <scope>NUCLEOTIDE SEQUENCE [LARGE SCALE GENOMIC DNA]</scope>
    <source>
        <strain evidence="2">NBRC 101917 / NGR234</strain>
    </source>
</reference>
<dbReference type="HOGENOM" id="CLU_2169013_0_0_5"/>
<dbReference type="STRING" id="394.NGR_c22980"/>
<dbReference type="Proteomes" id="UP000001054">
    <property type="component" value="Chromosome"/>
</dbReference>
<evidence type="ECO:0000313" key="1">
    <source>
        <dbReference type="EMBL" id="ACP26057.1"/>
    </source>
</evidence>
<keyword evidence="2" id="KW-1185">Reference proteome</keyword>
<accession>C3MFK0</accession>
<gene>
    <name evidence="1" type="ordered locus">NGR_c22980</name>
</gene>
<dbReference type="EMBL" id="CP001389">
    <property type="protein sequence ID" value="ACP26057.1"/>
    <property type="molecule type" value="Genomic_DNA"/>
</dbReference>
<protein>
    <submittedName>
        <fullName evidence="1">Uncharacterized protein</fullName>
    </submittedName>
</protein>
<proteinExistence type="predicted"/>
<organism evidence="1 2">
    <name type="scientific">Sinorhizobium fredii (strain NBRC 101917 / NGR234)</name>
    <dbReference type="NCBI Taxonomy" id="394"/>
    <lineage>
        <taxon>Bacteria</taxon>
        <taxon>Pseudomonadati</taxon>
        <taxon>Pseudomonadota</taxon>
        <taxon>Alphaproteobacteria</taxon>
        <taxon>Hyphomicrobiales</taxon>
        <taxon>Rhizobiaceae</taxon>
        <taxon>Sinorhizobium/Ensifer group</taxon>
        <taxon>Sinorhizobium</taxon>
    </lineage>
</organism>
<dbReference type="KEGG" id="rhi:NGR_c22980"/>
<name>C3MFK0_SINFN</name>
<dbReference type="AlphaFoldDB" id="C3MFK0"/>
<sequence>MCQLIGARCSVFFLRTPSRRGVERLRCAASRHTLRGFQWPLRLDPCHSERLSKTRVPANLYGQGTAGGVKRISVRGALLGLLLQGLMRTSREVNEYGILAYPPSNGIICL</sequence>